<dbReference type="Pfam" id="PF00248">
    <property type="entry name" value="Aldo_ket_red"/>
    <property type="match status" value="1"/>
</dbReference>
<keyword evidence="4" id="KW-1185">Reference proteome</keyword>
<dbReference type="GO" id="GO:0016491">
    <property type="term" value="F:oxidoreductase activity"/>
    <property type="evidence" value="ECO:0007669"/>
    <property type="project" value="UniProtKB-KW"/>
</dbReference>
<dbReference type="PANTHER" id="PTHR43147:SF2">
    <property type="entry name" value="NADP-DEPENDENT OXIDOREDUCTASE DOMAIN-CONTAINING PROTEIN"/>
    <property type="match status" value="1"/>
</dbReference>
<dbReference type="InterPro" id="IPR023210">
    <property type="entry name" value="NADP_OxRdtase_dom"/>
</dbReference>
<evidence type="ECO:0000259" key="2">
    <source>
        <dbReference type="Pfam" id="PF00248"/>
    </source>
</evidence>
<dbReference type="RefSeq" id="XP_007827478.1">
    <property type="nucleotide sequence ID" value="XM_007829287.1"/>
</dbReference>
<dbReference type="EMBL" id="KI912109">
    <property type="protein sequence ID" value="ETS86878.1"/>
    <property type="molecule type" value="Genomic_DNA"/>
</dbReference>
<sequence length="565" mass="63233">MGGHNQVRLLTVSFRAVPPELLRSALRVLLSQGSVTQKPFVQHIRDRFADAPPELVAPEVLFPTINQASPECKRYMAMTRCVFSCKLAEESLKYLIHFVDALRLAGAQWQTGSELEADLEKFGGDIVQAVQALKESRPEPTEALEGQLFKLWTSLDECRQYCQGLEPQSPAFPFARSARQVKDVFGLLFPNSDHLSSLSHSSGTPISVDLSKQGSIETFTLGPHQVPRLFNGLWQLSSPAWGSGTAEKQEAALANLVECGLIAADMADHYANAELIYGEFRNRLAPEVQKQVYAATKWCVFSPINQPVTHEFVLAAVKERCRRLGGRVELLQFHWYDYEAKEYLEILAELVKITKSHPVLVSAIGLCNFDSEHTKEVCEYLLEKQGSVGIVSNQIQFSLFDSRPLQQMSAVCQHYGLKLLTYGSFCGGFLSAKWLGQPVPEIYAEKDQLTPSQRKYFDMIRNWGTWSEFQTLLETLSSITQKYDVSLTNVATRWVLQQPAVGAVIVGTRLGVSLHGDENLKVFGFALDDDDLQRINDVALGKDREKSLSIYQTLGDCGNEYRAMH</sequence>
<dbReference type="STRING" id="1229662.W3XLD2"/>
<dbReference type="OrthoDB" id="686384at2759"/>
<dbReference type="eggNOG" id="KOG1575">
    <property type="taxonomic scope" value="Eukaryota"/>
</dbReference>
<protein>
    <recommendedName>
        <fullName evidence="2">NADP-dependent oxidoreductase domain-containing protein</fullName>
    </recommendedName>
</protein>
<dbReference type="InterPro" id="IPR036812">
    <property type="entry name" value="NAD(P)_OxRdtase_dom_sf"/>
</dbReference>
<dbReference type="PANTHER" id="PTHR43147">
    <property type="entry name" value="PROTEIN TAS"/>
    <property type="match status" value="1"/>
</dbReference>
<gene>
    <name evidence="3" type="ORF">PFICI_00706</name>
</gene>
<feature type="domain" description="NADP-dependent oxidoreductase" evidence="2">
    <location>
        <begin position="229"/>
        <end position="538"/>
    </location>
</feature>
<evidence type="ECO:0000313" key="3">
    <source>
        <dbReference type="EMBL" id="ETS86878.1"/>
    </source>
</evidence>
<dbReference type="KEGG" id="pfy:PFICI_00706"/>
<reference evidence="4" key="1">
    <citation type="journal article" date="2015" name="BMC Genomics">
        <title>Genomic and transcriptomic analysis of the endophytic fungus Pestalotiopsis fici reveals its lifestyle and high potential for synthesis of natural products.</title>
        <authorList>
            <person name="Wang X."/>
            <person name="Zhang X."/>
            <person name="Liu L."/>
            <person name="Xiang M."/>
            <person name="Wang W."/>
            <person name="Sun X."/>
            <person name="Che Y."/>
            <person name="Guo L."/>
            <person name="Liu G."/>
            <person name="Guo L."/>
            <person name="Wang C."/>
            <person name="Yin W.B."/>
            <person name="Stadler M."/>
            <person name="Zhang X."/>
            <person name="Liu X."/>
        </authorList>
    </citation>
    <scope>NUCLEOTIDE SEQUENCE [LARGE SCALE GENOMIC DNA]</scope>
    <source>
        <strain evidence="4">W106-1 / CGMCC3.15140</strain>
    </source>
</reference>
<name>W3XLD2_PESFW</name>
<organism evidence="3 4">
    <name type="scientific">Pestalotiopsis fici (strain W106-1 / CGMCC3.15140)</name>
    <dbReference type="NCBI Taxonomy" id="1229662"/>
    <lineage>
        <taxon>Eukaryota</taxon>
        <taxon>Fungi</taxon>
        <taxon>Dikarya</taxon>
        <taxon>Ascomycota</taxon>
        <taxon>Pezizomycotina</taxon>
        <taxon>Sordariomycetes</taxon>
        <taxon>Xylariomycetidae</taxon>
        <taxon>Amphisphaeriales</taxon>
        <taxon>Sporocadaceae</taxon>
        <taxon>Pestalotiopsis</taxon>
    </lineage>
</organism>
<dbReference type="OMA" id="CGQEYRN"/>
<dbReference type="InParanoid" id="W3XLD2"/>
<dbReference type="Gene3D" id="3.20.20.100">
    <property type="entry name" value="NADP-dependent oxidoreductase domain"/>
    <property type="match status" value="1"/>
</dbReference>
<dbReference type="AlphaFoldDB" id="W3XLD2"/>
<accession>W3XLD2</accession>
<dbReference type="HOGENOM" id="CLU_036199_0_0_1"/>
<dbReference type="GeneID" id="19265719"/>
<dbReference type="Proteomes" id="UP000030651">
    <property type="component" value="Unassembled WGS sequence"/>
</dbReference>
<evidence type="ECO:0000313" key="4">
    <source>
        <dbReference type="Proteomes" id="UP000030651"/>
    </source>
</evidence>
<proteinExistence type="predicted"/>
<keyword evidence="1" id="KW-0560">Oxidoreductase</keyword>
<dbReference type="SUPFAM" id="SSF51430">
    <property type="entry name" value="NAD(P)-linked oxidoreductase"/>
    <property type="match status" value="1"/>
</dbReference>
<evidence type="ECO:0000256" key="1">
    <source>
        <dbReference type="ARBA" id="ARBA00023002"/>
    </source>
</evidence>